<proteinExistence type="predicted"/>
<comment type="caution">
    <text evidence="4">The sequence shown here is derived from an EMBL/GenBank/DDBJ whole genome shotgun (WGS) entry which is preliminary data.</text>
</comment>
<keyword evidence="1" id="KW-1133">Transmembrane helix</keyword>
<dbReference type="InterPro" id="IPR043128">
    <property type="entry name" value="Rev_trsase/Diguanyl_cyclase"/>
</dbReference>
<dbReference type="InterPro" id="IPR050706">
    <property type="entry name" value="Cyclic-di-GMP_PDE-like"/>
</dbReference>
<keyword evidence="1" id="KW-0812">Transmembrane</keyword>
<dbReference type="SMART" id="SM00052">
    <property type="entry name" value="EAL"/>
    <property type="match status" value="1"/>
</dbReference>
<dbReference type="PROSITE" id="PS50883">
    <property type="entry name" value="EAL"/>
    <property type="match status" value="1"/>
</dbReference>
<feature type="transmembrane region" description="Helical" evidence="1">
    <location>
        <begin position="387"/>
        <end position="404"/>
    </location>
</feature>
<dbReference type="SMART" id="SM01080">
    <property type="entry name" value="CHASE2"/>
    <property type="match status" value="1"/>
</dbReference>
<evidence type="ECO:0000259" key="3">
    <source>
        <dbReference type="PROSITE" id="PS50887"/>
    </source>
</evidence>
<name>A0A964BTK1_9CYAN</name>
<dbReference type="PANTHER" id="PTHR33121">
    <property type="entry name" value="CYCLIC DI-GMP PHOSPHODIESTERASE PDEF"/>
    <property type="match status" value="1"/>
</dbReference>
<gene>
    <name evidence="4" type="ORF">I4641_13560</name>
</gene>
<evidence type="ECO:0000256" key="1">
    <source>
        <dbReference type="SAM" id="Phobius"/>
    </source>
</evidence>
<dbReference type="CDD" id="cd01949">
    <property type="entry name" value="GGDEF"/>
    <property type="match status" value="1"/>
</dbReference>
<feature type="transmembrane region" description="Helical" evidence="1">
    <location>
        <begin position="25"/>
        <end position="46"/>
    </location>
</feature>
<feature type="transmembrane region" description="Helical" evidence="1">
    <location>
        <begin position="359"/>
        <end position="381"/>
    </location>
</feature>
<dbReference type="SUPFAM" id="SSF141868">
    <property type="entry name" value="EAL domain-like"/>
    <property type="match status" value="1"/>
</dbReference>
<dbReference type="Pfam" id="PF00990">
    <property type="entry name" value="GGDEF"/>
    <property type="match status" value="1"/>
</dbReference>
<dbReference type="InterPro" id="IPR007890">
    <property type="entry name" value="CHASE2"/>
</dbReference>
<dbReference type="Gene3D" id="3.20.20.450">
    <property type="entry name" value="EAL domain"/>
    <property type="match status" value="1"/>
</dbReference>
<dbReference type="Pfam" id="PF00563">
    <property type="entry name" value="EAL"/>
    <property type="match status" value="1"/>
</dbReference>
<dbReference type="NCBIfam" id="TIGR00254">
    <property type="entry name" value="GGDEF"/>
    <property type="match status" value="1"/>
</dbReference>
<dbReference type="SMART" id="SM00267">
    <property type="entry name" value="GGDEF"/>
    <property type="match status" value="1"/>
</dbReference>
<dbReference type="InterPro" id="IPR035919">
    <property type="entry name" value="EAL_sf"/>
</dbReference>
<dbReference type="CDD" id="cd01948">
    <property type="entry name" value="EAL"/>
    <property type="match status" value="1"/>
</dbReference>
<dbReference type="SUPFAM" id="SSF55073">
    <property type="entry name" value="Nucleotide cyclase"/>
    <property type="match status" value="1"/>
</dbReference>
<dbReference type="AlphaFoldDB" id="A0A964BTK1"/>
<dbReference type="PANTHER" id="PTHR33121:SF70">
    <property type="entry name" value="SIGNALING PROTEIN YKOW"/>
    <property type="match status" value="1"/>
</dbReference>
<dbReference type="FunFam" id="3.20.20.450:FF:000001">
    <property type="entry name" value="Cyclic di-GMP phosphodiesterase yahA"/>
    <property type="match status" value="1"/>
</dbReference>
<evidence type="ECO:0000313" key="4">
    <source>
        <dbReference type="EMBL" id="MCC0178006.1"/>
    </source>
</evidence>
<dbReference type="InterPro" id="IPR000160">
    <property type="entry name" value="GGDEF_dom"/>
</dbReference>
<keyword evidence="5" id="KW-1185">Reference proteome</keyword>
<dbReference type="Pfam" id="PF05226">
    <property type="entry name" value="CHASE2"/>
    <property type="match status" value="1"/>
</dbReference>
<evidence type="ECO:0000259" key="2">
    <source>
        <dbReference type="PROSITE" id="PS50883"/>
    </source>
</evidence>
<evidence type="ECO:0000313" key="5">
    <source>
        <dbReference type="Proteomes" id="UP000729733"/>
    </source>
</evidence>
<dbReference type="InterPro" id="IPR029787">
    <property type="entry name" value="Nucleotide_cyclase"/>
</dbReference>
<organism evidence="4 5">
    <name type="scientific">Waterburya agarophytonicola KI4</name>
    <dbReference type="NCBI Taxonomy" id="2874699"/>
    <lineage>
        <taxon>Bacteria</taxon>
        <taxon>Bacillati</taxon>
        <taxon>Cyanobacteriota</taxon>
        <taxon>Cyanophyceae</taxon>
        <taxon>Pleurocapsales</taxon>
        <taxon>Hyellaceae</taxon>
        <taxon>Waterburya</taxon>
        <taxon>Waterburya agarophytonicola</taxon>
    </lineage>
</organism>
<feature type="domain" description="GGDEF" evidence="3">
    <location>
        <begin position="441"/>
        <end position="575"/>
    </location>
</feature>
<reference evidence="4" key="1">
    <citation type="journal article" date="2021" name="Antonie Van Leeuwenhoek">
        <title>Draft genome and description of Waterburya agarophytonicola gen. nov. sp. nov. (Pleurocapsales, Cyanobacteria): a seaweed symbiont.</title>
        <authorList>
            <person name="Bonthond G."/>
            <person name="Shalygin S."/>
            <person name="Bayer T."/>
            <person name="Weinberger F."/>
        </authorList>
    </citation>
    <scope>NUCLEOTIDE SEQUENCE</scope>
    <source>
        <strain evidence="4">KI4</strain>
    </source>
</reference>
<feature type="domain" description="EAL" evidence="2">
    <location>
        <begin position="584"/>
        <end position="840"/>
    </location>
</feature>
<dbReference type="EMBL" id="JADWDC010000033">
    <property type="protein sequence ID" value="MCC0178006.1"/>
    <property type="molecule type" value="Genomic_DNA"/>
</dbReference>
<dbReference type="Proteomes" id="UP000729733">
    <property type="component" value="Unassembled WGS sequence"/>
</dbReference>
<accession>A0A964BTK1</accession>
<keyword evidence="1" id="KW-0472">Membrane</keyword>
<protein>
    <submittedName>
        <fullName evidence="4">EAL domain-containing protein</fullName>
    </submittedName>
</protein>
<dbReference type="RefSeq" id="WP_229641072.1">
    <property type="nucleotide sequence ID" value="NZ_JADWDC010000033.1"/>
</dbReference>
<dbReference type="PROSITE" id="PS50887">
    <property type="entry name" value="GGDEF"/>
    <property type="match status" value="1"/>
</dbReference>
<dbReference type="InterPro" id="IPR001633">
    <property type="entry name" value="EAL_dom"/>
</dbReference>
<dbReference type="Gene3D" id="3.30.70.270">
    <property type="match status" value="1"/>
</dbReference>
<sequence length="842" mass="94611">MKAYNKFARYNDLGFKKVKKKLGTYTLSLFLLTILITTIVLVSRYFGSLQVLELLVYDWMVNLHNKNEIDSRFLVVEITDKDIQKQNSWPISDETIAQVLKNLQKHQPKVIGFDLYREVPYPPGTKALQQELQRDNVVVIQLIGNGDNSVAAPPGVKRKQIGFNDVVLDIEGDVLRRNLMYVQFGDGEDEQMSSFSLQLSLKYLREQNLRFQVERDFLQIGNTIFPDLKANSGGYRLESSETAGKQILIDYRSPNIAKTVTLGEVLAGKVDPNLIKDKIVLIGTSAPSIKDIIPTPYRGSQTFMPGVIAHAQMTSQILSVVLDDATLIWFWSEGVEGVWIWVWSLLGVAIAWKLKHPLLIAMLGIVSIVALWSICLIVFAFSGWIPFVPAAIALAATAVSVLGYKSLYNLFYDSLTGLPNRTLFAKQLKELKQRNRLKSEGYIAILCLDLDRFKLINDGLGYQAGDRILIATAQRLQDNLDSKAILARVGADEFAIAFRTNEDTGEAISVANTLDRELAIPFQLKEQEVFTSASIGLALNRMSEDFQPEELLQASHTAMYKAKVSGKSQHQVFATKMHEQALKRLQLEADLNQAIANEEFELYYQPIISFTTGKITGFEALVRWISPTRGFISPGDFIPVAEETGLIVPMGKWILETACRQMQSWRSQFPEAEQVTMSVNLSSRQFSQADLVAQIQETLIVTELDPANLKLEITESMVMDDVENTIILLNELKELNIKISLDDFGTGFSSFSYLHRFPTDTLKIDRSFVSNMSQGSKNIEIVNTIVILAHKLGMDVIAEGIETVEEKEILAGFNCEYAQGYFFAKPLKQDDATELFVNKAQW</sequence>
<dbReference type="GO" id="GO:0071111">
    <property type="term" value="F:cyclic-guanylate-specific phosphodiesterase activity"/>
    <property type="evidence" value="ECO:0007669"/>
    <property type="project" value="InterPro"/>
</dbReference>